<dbReference type="PANTHER" id="PTHR30055:SF234">
    <property type="entry name" value="HTH-TYPE TRANSCRIPTIONAL REGULATOR BETI"/>
    <property type="match status" value="1"/>
</dbReference>
<feature type="domain" description="HTH tetR-type" evidence="5">
    <location>
        <begin position="14"/>
        <end position="72"/>
    </location>
</feature>
<comment type="caution">
    <text evidence="6">The sequence shown here is derived from an EMBL/GenBank/DDBJ whole genome shotgun (WGS) entry which is preliminary data.</text>
</comment>
<organism evidence="6 7">
    <name type="scientific">Nocardiopsis lambiniae</name>
    <dbReference type="NCBI Taxonomy" id="3075539"/>
    <lineage>
        <taxon>Bacteria</taxon>
        <taxon>Bacillati</taxon>
        <taxon>Actinomycetota</taxon>
        <taxon>Actinomycetes</taxon>
        <taxon>Streptosporangiales</taxon>
        <taxon>Nocardiopsidaceae</taxon>
        <taxon>Nocardiopsis</taxon>
    </lineage>
</organism>
<dbReference type="InterPro" id="IPR049445">
    <property type="entry name" value="TetR_SbtR-like_C"/>
</dbReference>
<dbReference type="InterPro" id="IPR001647">
    <property type="entry name" value="HTH_TetR"/>
</dbReference>
<keyword evidence="1" id="KW-0805">Transcription regulation</keyword>
<evidence type="ECO:0000313" key="6">
    <source>
        <dbReference type="EMBL" id="MDT0330072.1"/>
    </source>
</evidence>
<protein>
    <submittedName>
        <fullName evidence="6">TetR/AcrR family transcriptional regulator</fullName>
    </submittedName>
</protein>
<evidence type="ECO:0000313" key="7">
    <source>
        <dbReference type="Proteomes" id="UP001183390"/>
    </source>
</evidence>
<gene>
    <name evidence="6" type="ORF">RM479_16795</name>
</gene>
<reference evidence="7" key="1">
    <citation type="submission" date="2023-07" db="EMBL/GenBank/DDBJ databases">
        <title>30 novel species of actinomycetes from the DSMZ collection.</title>
        <authorList>
            <person name="Nouioui I."/>
        </authorList>
    </citation>
    <scope>NUCLEOTIDE SEQUENCE [LARGE SCALE GENOMIC DNA]</scope>
    <source>
        <strain evidence="7">DSM 44743</strain>
    </source>
</reference>
<sequence>MSTKRVEQLHAQGVRTRAHLLESAREAFSTCGDASLNSIAKKAGVGIGTLYRHFPTREDLIFELYRGEVQQMAQAADDLLEEHPPLNAFRLWLNRFARYAMTKAGLIGALQSATSHGRFAQEARGPLTAALQRLLDANRAAGTLREDLEPDDVLLAIAGLYQLDPAGDWEPRAKRLLELVFVGLCRRNP</sequence>
<dbReference type="SUPFAM" id="SSF48498">
    <property type="entry name" value="Tetracyclin repressor-like, C-terminal domain"/>
    <property type="match status" value="1"/>
</dbReference>
<dbReference type="PANTHER" id="PTHR30055">
    <property type="entry name" value="HTH-TYPE TRANSCRIPTIONAL REGULATOR RUTR"/>
    <property type="match status" value="1"/>
</dbReference>
<dbReference type="Pfam" id="PF00440">
    <property type="entry name" value="TetR_N"/>
    <property type="match status" value="1"/>
</dbReference>
<keyword evidence="3" id="KW-0804">Transcription</keyword>
<dbReference type="EMBL" id="JAVREP010000010">
    <property type="protein sequence ID" value="MDT0330072.1"/>
    <property type="molecule type" value="Genomic_DNA"/>
</dbReference>
<evidence type="ECO:0000256" key="1">
    <source>
        <dbReference type="ARBA" id="ARBA00023015"/>
    </source>
</evidence>
<dbReference type="InterPro" id="IPR036271">
    <property type="entry name" value="Tet_transcr_reg_TetR-rel_C_sf"/>
</dbReference>
<dbReference type="PROSITE" id="PS50977">
    <property type="entry name" value="HTH_TETR_2"/>
    <property type="match status" value="1"/>
</dbReference>
<accession>A0ABU2MBY4</accession>
<evidence type="ECO:0000256" key="4">
    <source>
        <dbReference type="PROSITE-ProRule" id="PRU00335"/>
    </source>
</evidence>
<dbReference type="RefSeq" id="WP_311512652.1">
    <property type="nucleotide sequence ID" value="NZ_JAVREP010000010.1"/>
</dbReference>
<evidence type="ECO:0000256" key="3">
    <source>
        <dbReference type="ARBA" id="ARBA00023163"/>
    </source>
</evidence>
<name>A0ABU2MBY4_9ACTN</name>
<evidence type="ECO:0000256" key="2">
    <source>
        <dbReference type="ARBA" id="ARBA00023125"/>
    </source>
</evidence>
<dbReference type="Gene3D" id="1.10.357.10">
    <property type="entry name" value="Tetracycline Repressor, domain 2"/>
    <property type="match status" value="1"/>
</dbReference>
<keyword evidence="7" id="KW-1185">Reference proteome</keyword>
<dbReference type="InterPro" id="IPR009057">
    <property type="entry name" value="Homeodomain-like_sf"/>
</dbReference>
<dbReference type="Proteomes" id="UP001183390">
    <property type="component" value="Unassembled WGS sequence"/>
</dbReference>
<proteinExistence type="predicted"/>
<dbReference type="SUPFAM" id="SSF46689">
    <property type="entry name" value="Homeodomain-like"/>
    <property type="match status" value="1"/>
</dbReference>
<keyword evidence="2 4" id="KW-0238">DNA-binding</keyword>
<feature type="DNA-binding region" description="H-T-H motif" evidence="4">
    <location>
        <begin position="35"/>
        <end position="54"/>
    </location>
</feature>
<evidence type="ECO:0000259" key="5">
    <source>
        <dbReference type="PROSITE" id="PS50977"/>
    </source>
</evidence>
<dbReference type="InterPro" id="IPR050109">
    <property type="entry name" value="HTH-type_TetR-like_transc_reg"/>
</dbReference>
<dbReference type="Pfam" id="PF21597">
    <property type="entry name" value="TetR_C_43"/>
    <property type="match status" value="1"/>
</dbReference>